<gene>
    <name evidence="1" type="ORF">HC248_00613</name>
</gene>
<keyword evidence="2" id="KW-1185">Reference proteome</keyword>
<dbReference type="AlphaFoldDB" id="A0A6H2H655"/>
<evidence type="ECO:0000313" key="1">
    <source>
        <dbReference type="EMBL" id="QJC55335.1"/>
    </source>
</evidence>
<sequence length="438" mass="47927">MSKPKSVLAKNSSNIPVQLTADEVVSTAPEIAVYDASVFFEKALRYGVDHGLLSREKLAEICEQAPRGMVQIARHFGTEFLRPELETARLRMVNLVSIFLESSCKGDLRLAAEALRDNSFLSRSKGGSDMLKAMIAMPDHIGFDKDLQGGQGLAEWSLKSLADYRVELALRTAAQQKIQAAVWLAEQLGTDADDLAGRENPELKDADAVMRTALLMQASAQTEMPDWPAFEKIILALRKKYASASAAKAARKPLADALQVPAQLPAHLQPVLAALIPSVLADLPRILDSSLPVRGLFSYLDNGQTPAFLGRYFWLEDTMSEIADFEKSVSKAWDKATGGDQDEAALLTLFLCVSAGTAGKTVLTEKAAAALVRKIQKSGLKPVLAEQYITAHAPPQYQDDYLRLWSAFVDEAQHTLKSDAVFALEDSLALLRRECRIK</sequence>
<protein>
    <submittedName>
        <fullName evidence="1">Uncharacterized protein</fullName>
    </submittedName>
</protein>
<proteinExistence type="predicted"/>
<name>A0A6H2H655_9BURK</name>
<accession>A0A6H2H655</accession>
<dbReference type="RefSeq" id="WP_238342703.1">
    <property type="nucleotide sequence ID" value="NZ_CP051461.1"/>
</dbReference>
<evidence type="ECO:0000313" key="2">
    <source>
        <dbReference type="Proteomes" id="UP000502041"/>
    </source>
</evidence>
<organism evidence="1 2">
    <name type="scientific">Polaromonas vacuolata</name>
    <dbReference type="NCBI Taxonomy" id="37448"/>
    <lineage>
        <taxon>Bacteria</taxon>
        <taxon>Pseudomonadati</taxon>
        <taxon>Pseudomonadota</taxon>
        <taxon>Betaproteobacteria</taxon>
        <taxon>Burkholderiales</taxon>
        <taxon>Comamonadaceae</taxon>
        <taxon>Polaromonas</taxon>
    </lineage>
</organism>
<reference evidence="1 2" key="1">
    <citation type="submission" date="2020-04" db="EMBL/GenBank/DDBJ databases">
        <title>Complete genome of a Psychrophilic, Marine, Gas Vacuolate Bacterium Polaromonas vacuolata KCTC 22033T.</title>
        <authorList>
            <person name="Hwang K."/>
            <person name="Kim K.M."/>
        </authorList>
    </citation>
    <scope>NUCLEOTIDE SEQUENCE [LARGE SCALE GENOMIC DNA]</scope>
    <source>
        <strain evidence="1 2">KCTC 22033</strain>
    </source>
</reference>
<dbReference type="Proteomes" id="UP000502041">
    <property type="component" value="Chromosome"/>
</dbReference>
<dbReference type="EMBL" id="CP051461">
    <property type="protein sequence ID" value="QJC55335.1"/>
    <property type="molecule type" value="Genomic_DNA"/>
</dbReference>
<dbReference type="KEGG" id="pvac:HC248_00613"/>